<feature type="compositionally biased region" description="Low complexity" evidence="1">
    <location>
        <begin position="100"/>
        <end position="111"/>
    </location>
</feature>
<evidence type="ECO:0000313" key="2">
    <source>
        <dbReference type="EMBL" id="KPH86921.1"/>
    </source>
</evidence>
<feature type="compositionally biased region" description="Low complexity" evidence="1">
    <location>
        <begin position="136"/>
        <end position="145"/>
    </location>
</feature>
<proteinExistence type="predicted"/>
<comment type="caution">
    <text evidence="2">The sequence shown here is derived from an EMBL/GenBank/DDBJ whole genome shotgun (WGS) entry which is preliminary data.</text>
</comment>
<sequence>MSGAGSARERRARAGAVLHARDDRGRAASGRGIARDGAVPGSCGAAGSASGGDGAGRAWGGAGAGGGRGHEVPRPVCGGRLCRDGEEYHAGCRPRGMGRGRVSGARGSAVGDCSGRAGSGVRDRKPDAGLPGAGVGAWVRPAGARGRAGGGRGRHGGVTADGAGAVGRARCWGQGGAGR</sequence>
<feature type="compositionally biased region" description="Low complexity" evidence="1">
    <location>
        <begin position="27"/>
        <end position="48"/>
    </location>
</feature>
<accession>A0A0N1FBH5</accession>
<evidence type="ECO:0000256" key="1">
    <source>
        <dbReference type="SAM" id="MobiDB-lite"/>
    </source>
</evidence>
<reference evidence="2 3" key="1">
    <citation type="submission" date="2015-07" db="EMBL/GenBank/DDBJ databases">
        <title>Draft Genome Sequence of Komagataeibacter intermedius Strain AF2, Isolated from Kombucha Tea.</title>
        <authorList>
            <person name="Santos R.A."/>
            <person name="Berretta A.A."/>
            <person name="Barud H.S."/>
            <person name="Ribeiro S.J."/>
            <person name="Gonzalez-Garcia L.N."/>
            <person name="Zucchi T.D."/>
            <person name="Goldman G.H."/>
            <person name="Riano-Pachon D.M."/>
        </authorList>
    </citation>
    <scope>NUCLEOTIDE SEQUENCE [LARGE SCALE GENOMIC DNA]</scope>
    <source>
        <strain evidence="2 3">AF2</strain>
    </source>
</reference>
<protein>
    <submittedName>
        <fullName evidence="2">Uncharacterized protein</fullName>
    </submittedName>
</protein>
<dbReference type="Proteomes" id="UP000031553">
    <property type="component" value="Unassembled WGS sequence"/>
</dbReference>
<feature type="region of interest" description="Disordered" evidence="1">
    <location>
        <begin position="88"/>
        <end position="163"/>
    </location>
</feature>
<dbReference type="AlphaFoldDB" id="A0A0N1FBH5"/>
<name>A0A0N1FBH5_9PROT</name>
<feature type="compositionally biased region" description="Gly residues" evidence="1">
    <location>
        <begin position="49"/>
        <end position="67"/>
    </location>
</feature>
<evidence type="ECO:0000313" key="3">
    <source>
        <dbReference type="Proteomes" id="UP000031553"/>
    </source>
</evidence>
<organism evidence="2 3">
    <name type="scientific">Komagataeibacter intermedius AF2</name>
    <dbReference type="NCBI Taxonomy" id="1458464"/>
    <lineage>
        <taxon>Bacteria</taxon>
        <taxon>Pseudomonadati</taxon>
        <taxon>Pseudomonadota</taxon>
        <taxon>Alphaproteobacteria</taxon>
        <taxon>Acetobacterales</taxon>
        <taxon>Acetobacteraceae</taxon>
        <taxon>Komagataeibacter</taxon>
    </lineage>
</organism>
<feature type="region of interest" description="Disordered" evidence="1">
    <location>
        <begin position="1"/>
        <end position="76"/>
    </location>
</feature>
<gene>
    <name evidence="2" type="ORF">GLUCOINTEAF2_0204241</name>
</gene>
<dbReference type="EMBL" id="JUFX02000183">
    <property type="protein sequence ID" value="KPH86921.1"/>
    <property type="molecule type" value="Genomic_DNA"/>
</dbReference>